<gene>
    <name evidence="1" type="ORF">RHO25_003130</name>
</gene>
<dbReference type="RefSeq" id="XP_023455053.2">
    <property type="nucleotide sequence ID" value="XM_023598654.2"/>
</dbReference>
<dbReference type="Proteomes" id="UP001302367">
    <property type="component" value="Chromosome 2"/>
</dbReference>
<dbReference type="GeneID" id="35429730"/>
<reference evidence="1 2" key="1">
    <citation type="submission" date="2023-09" db="EMBL/GenBank/DDBJ databases">
        <title>Complete-Gapless Cercospora beticola genome.</title>
        <authorList>
            <person name="Wyatt N.A."/>
            <person name="Spanner R.E."/>
            <person name="Bolton M.D."/>
        </authorList>
    </citation>
    <scope>NUCLEOTIDE SEQUENCE [LARGE SCALE GENOMIC DNA]</scope>
    <source>
        <strain evidence="1">Cb09-40</strain>
    </source>
</reference>
<evidence type="ECO:0000313" key="2">
    <source>
        <dbReference type="Proteomes" id="UP001302367"/>
    </source>
</evidence>
<proteinExistence type="predicted"/>
<name>A0ABZ0NG57_CERBT</name>
<dbReference type="EMBL" id="CP134185">
    <property type="protein sequence ID" value="WPA98518.1"/>
    <property type="molecule type" value="Genomic_DNA"/>
</dbReference>
<sequence length="79" mass="8936">MASQQADTPVSSTIAWTHEMDRNLLILVLGAGGLNPPDLEKLAAAMSSIHQMTITANDVGRRFDDLQMEQRMLFQWYMR</sequence>
<protein>
    <submittedName>
        <fullName evidence="1">Uncharacterized protein</fullName>
    </submittedName>
</protein>
<keyword evidence="2" id="KW-1185">Reference proteome</keyword>
<evidence type="ECO:0000313" key="1">
    <source>
        <dbReference type="EMBL" id="WPA98518.1"/>
    </source>
</evidence>
<organism evidence="1 2">
    <name type="scientific">Cercospora beticola</name>
    <name type="common">Sugarbeet leaf spot fungus</name>
    <dbReference type="NCBI Taxonomy" id="122368"/>
    <lineage>
        <taxon>Eukaryota</taxon>
        <taxon>Fungi</taxon>
        <taxon>Dikarya</taxon>
        <taxon>Ascomycota</taxon>
        <taxon>Pezizomycotina</taxon>
        <taxon>Dothideomycetes</taxon>
        <taxon>Dothideomycetidae</taxon>
        <taxon>Mycosphaerellales</taxon>
        <taxon>Mycosphaerellaceae</taxon>
        <taxon>Cercospora</taxon>
    </lineage>
</organism>
<accession>A0ABZ0NG57</accession>